<keyword evidence="1" id="KW-0328">Glycosyltransferase</keyword>
<dbReference type="FunFam" id="3.40.50.2000:FF:000010">
    <property type="entry name" value="Alpha,alpha-trehalose-phosphate synthase"/>
    <property type="match status" value="1"/>
</dbReference>
<organism evidence="3 4">
    <name type="scientific">Zea mays</name>
    <name type="common">Maize</name>
    <dbReference type="NCBI Taxonomy" id="4577"/>
    <lineage>
        <taxon>Eukaryota</taxon>
        <taxon>Viridiplantae</taxon>
        <taxon>Streptophyta</taxon>
        <taxon>Embryophyta</taxon>
        <taxon>Tracheophyta</taxon>
        <taxon>Spermatophyta</taxon>
        <taxon>Magnoliopsida</taxon>
        <taxon>Liliopsida</taxon>
        <taxon>Poales</taxon>
        <taxon>Poaceae</taxon>
        <taxon>PACMAD clade</taxon>
        <taxon>Panicoideae</taxon>
        <taxon>Andropogonodae</taxon>
        <taxon>Andropogoneae</taxon>
        <taxon>Tripsacinae</taxon>
        <taxon>Zea</taxon>
    </lineage>
</organism>
<dbReference type="PANTHER" id="PTHR10788:SF46">
    <property type="entry name" value="ALPHA,ALPHA-TREHALOSE-PHOSPHATE SYNTHASE [UDP-FORMING] 11-RELATED"/>
    <property type="match status" value="1"/>
</dbReference>
<dbReference type="AlphaFoldDB" id="A0A3L6FNH8"/>
<dbReference type="PANTHER" id="PTHR10788">
    <property type="entry name" value="TREHALOSE-6-PHOSPHATE SYNTHASE"/>
    <property type="match status" value="1"/>
</dbReference>
<dbReference type="InterPro" id="IPR001830">
    <property type="entry name" value="Glyco_trans_20"/>
</dbReference>
<dbReference type="SUPFAM" id="SSF53756">
    <property type="entry name" value="UDP-Glycosyltransferase/glycogen phosphorylase"/>
    <property type="match status" value="1"/>
</dbReference>
<keyword evidence="2" id="KW-0808">Transferase</keyword>
<protein>
    <submittedName>
        <fullName evidence="3">Alpha,alpha-trehalose-phosphate synthase [UDP-forming] 5</fullName>
    </submittedName>
</protein>
<comment type="caution">
    <text evidence="3">The sequence shown here is derived from an EMBL/GenBank/DDBJ whole genome shotgun (WGS) entry which is preliminary data.</text>
</comment>
<sequence length="136" mass="15094">MQGVQDEARAISARVNACFGTPGYTPIVLIDAPVTPQEKATYYAPAECCVVSAVRDRLNRIPYIYTVCRQESTTLGDDSPKQSVIVLSEFVSCSPSLSGVIRVNLWSVESVAEAMNAALRMPEAEQRLRHEKHYRF</sequence>
<reference evidence="3 4" key="1">
    <citation type="journal article" date="2018" name="Nat. Genet.">
        <title>Extensive intraspecific gene order and gene structural variations between Mo17 and other maize genomes.</title>
        <authorList>
            <person name="Sun S."/>
            <person name="Zhou Y."/>
            <person name="Chen J."/>
            <person name="Shi J."/>
            <person name="Zhao H."/>
            <person name="Zhao H."/>
            <person name="Song W."/>
            <person name="Zhang M."/>
            <person name="Cui Y."/>
            <person name="Dong X."/>
            <person name="Liu H."/>
            <person name="Ma X."/>
            <person name="Jiao Y."/>
            <person name="Wang B."/>
            <person name="Wei X."/>
            <person name="Stein J.C."/>
            <person name="Glaubitz J.C."/>
            <person name="Lu F."/>
            <person name="Yu G."/>
            <person name="Liang C."/>
            <person name="Fengler K."/>
            <person name="Li B."/>
            <person name="Rafalski A."/>
            <person name="Schnable P.S."/>
            <person name="Ware D.H."/>
            <person name="Buckler E.S."/>
            <person name="Lai J."/>
        </authorList>
    </citation>
    <scope>NUCLEOTIDE SEQUENCE [LARGE SCALE GENOMIC DNA]</scope>
    <source>
        <strain evidence="4">cv. Missouri 17</strain>
        <tissue evidence="3">Seedling</tissue>
    </source>
</reference>
<dbReference type="Pfam" id="PF00982">
    <property type="entry name" value="Glyco_transf_20"/>
    <property type="match status" value="1"/>
</dbReference>
<dbReference type="Gene3D" id="3.40.50.2000">
    <property type="entry name" value="Glycogen Phosphorylase B"/>
    <property type="match status" value="1"/>
</dbReference>
<evidence type="ECO:0000313" key="4">
    <source>
        <dbReference type="Proteomes" id="UP000251960"/>
    </source>
</evidence>
<proteinExistence type="predicted"/>
<accession>A0A3L6FNH8</accession>
<dbReference type="GO" id="GO:0005992">
    <property type="term" value="P:trehalose biosynthetic process"/>
    <property type="evidence" value="ECO:0007669"/>
    <property type="project" value="InterPro"/>
</dbReference>
<name>A0A3L6FNH8_MAIZE</name>
<gene>
    <name evidence="3" type="primary">TPS5</name>
    <name evidence="3" type="ORF">Zm00014a_020040</name>
</gene>
<dbReference type="GO" id="GO:0016757">
    <property type="term" value="F:glycosyltransferase activity"/>
    <property type="evidence" value="ECO:0007669"/>
    <property type="project" value="UniProtKB-KW"/>
</dbReference>
<evidence type="ECO:0000256" key="2">
    <source>
        <dbReference type="ARBA" id="ARBA00022679"/>
    </source>
</evidence>
<evidence type="ECO:0000313" key="3">
    <source>
        <dbReference type="EMBL" id="PWZ34795.1"/>
    </source>
</evidence>
<dbReference type="Proteomes" id="UP000251960">
    <property type="component" value="Chromosome 3"/>
</dbReference>
<evidence type="ECO:0000256" key="1">
    <source>
        <dbReference type="ARBA" id="ARBA00022676"/>
    </source>
</evidence>
<dbReference type="EMBL" id="NCVQ01000004">
    <property type="protein sequence ID" value="PWZ34795.1"/>
    <property type="molecule type" value="Genomic_DNA"/>
</dbReference>